<dbReference type="Proteomes" id="UP000664132">
    <property type="component" value="Unassembled WGS sequence"/>
</dbReference>
<comment type="caution">
    <text evidence="4">The sequence shown here is derived from an EMBL/GenBank/DDBJ whole genome shotgun (WGS) entry which is preliminary data.</text>
</comment>
<evidence type="ECO:0000256" key="2">
    <source>
        <dbReference type="SAM" id="SignalP"/>
    </source>
</evidence>
<dbReference type="EMBL" id="JAFJYH010000543">
    <property type="protein sequence ID" value="KAG4410991.1"/>
    <property type="molecule type" value="Genomic_DNA"/>
</dbReference>
<dbReference type="PROSITE" id="PS50948">
    <property type="entry name" value="PAN"/>
    <property type="match status" value="1"/>
</dbReference>
<name>A0A8H7T2C1_9HELO</name>
<feature type="chain" id="PRO_5034954658" description="Apple domain-containing protein" evidence="2">
    <location>
        <begin position="26"/>
        <end position="596"/>
    </location>
</feature>
<feature type="region of interest" description="Disordered" evidence="1">
    <location>
        <begin position="261"/>
        <end position="289"/>
    </location>
</feature>
<reference evidence="4" key="1">
    <citation type="submission" date="2021-02" db="EMBL/GenBank/DDBJ databases">
        <title>Genome sequence Cadophora malorum strain M34.</title>
        <authorList>
            <person name="Stefanovic E."/>
            <person name="Vu D."/>
            <person name="Scully C."/>
            <person name="Dijksterhuis J."/>
            <person name="Roader J."/>
            <person name="Houbraken J."/>
        </authorList>
    </citation>
    <scope>NUCLEOTIDE SEQUENCE</scope>
    <source>
        <strain evidence="4">M34</strain>
    </source>
</reference>
<proteinExistence type="predicted"/>
<keyword evidence="5" id="KW-1185">Reference proteome</keyword>
<dbReference type="AlphaFoldDB" id="A0A8H7T2C1"/>
<sequence length="596" mass="66220">MSLSLLNTFMTVLLVASLTCARSDAHGVENQDGLVERKWSRGRRQNLPSWTSPGFCTETGQIKDMASLMVHPPPSKTLDYTSLCSEVLRPTSTVSITSTFTGDSAIVVTSTSTLSISTTTSEYSHSTTTAVCPLPTPSHLIRCGIPALGYSKNLLYYKKNLSGTECHELCLRDKECRSFQVVPQTDRLEDGKGGLRYNRCNVYKTPVDGNVSEVGYSDGPMFWDRGCGELLTPGCGKKVARQKRDRDAKCCRLERLPNVRPEKDASGLVPEEQETPYSDSSDEGSSLNDGIRVERDEMPDGLAEEVLLVDADESIRVARAESQDSAVEGVLPLEAGEKIRVEKRSRPYRLPLPGSDDEFPEEAEKNGYIVSLPTEDSDRLVAAVNDEEVRPMRRDNPSRTIPREAKWYKIPIPEADEKTQLGQQVRPERRNSPSHPARTPSPRIPSWHKIPIVEGDTTYKVPAPEVEESQQLDLPKPDTETIRVERRGEEEGPANPLITPAPELPVSTDEEEVDAENGIRVEKRAAWTTPDFLTSFFPLFITLACSCLISSAAPMVTSSVTEVRQTWNYTTTTSTKSEVYKFTEHPSWTTVYRTVA</sequence>
<gene>
    <name evidence="4" type="ORF">IFR04_015876</name>
</gene>
<feature type="domain" description="Apple" evidence="3">
    <location>
        <begin position="143"/>
        <end position="227"/>
    </location>
</feature>
<feature type="region of interest" description="Disordered" evidence="1">
    <location>
        <begin position="486"/>
        <end position="509"/>
    </location>
</feature>
<feature type="region of interest" description="Disordered" evidence="1">
    <location>
        <begin position="412"/>
        <end position="448"/>
    </location>
</feature>
<feature type="signal peptide" evidence="2">
    <location>
        <begin position="1"/>
        <end position="25"/>
    </location>
</feature>
<accession>A0A8H7T2C1</accession>
<organism evidence="4 5">
    <name type="scientific">Cadophora malorum</name>
    <dbReference type="NCBI Taxonomy" id="108018"/>
    <lineage>
        <taxon>Eukaryota</taxon>
        <taxon>Fungi</taxon>
        <taxon>Dikarya</taxon>
        <taxon>Ascomycota</taxon>
        <taxon>Pezizomycotina</taxon>
        <taxon>Leotiomycetes</taxon>
        <taxon>Helotiales</taxon>
        <taxon>Ploettnerulaceae</taxon>
        <taxon>Cadophora</taxon>
    </lineage>
</organism>
<dbReference type="OrthoDB" id="3562088at2759"/>
<feature type="compositionally biased region" description="Polar residues" evidence="1">
    <location>
        <begin position="275"/>
        <end position="288"/>
    </location>
</feature>
<protein>
    <recommendedName>
        <fullName evidence="3">Apple domain-containing protein</fullName>
    </recommendedName>
</protein>
<evidence type="ECO:0000313" key="4">
    <source>
        <dbReference type="EMBL" id="KAG4410991.1"/>
    </source>
</evidence>
<evidence type="ECO:0000259" key="3">
    <source>
        <dbReference type="PROSITE" id="PS50948"/>
    </source>
</evidence>
<dbReference type="InterPro" id="IPR003609">
    <property type="entry name" value="Pan_app"/>
</dbReference>
<keyword evidence="2" id="KW-0732">Signal</keyword>
<evidence type="ECO:0000313" key="5">
    <source>
        <dbReference type="Proteomes" id="UP000664132"/>
    </source>
</evidence>
<evidence type="ECO:0000256" key="1">
    <source>
        <dbReference type="SAM" id="MobiDB-lite"/>
    </source>
</evidence>